<dbReference type="Proteomes" id="UP000297982">
    <property type="component" value="Unassembled WGS sequence"/>
</dbReference>
<proteinExistence type="inferred from homology"/>
<dbReference type="HAMAP" id="MF_02095">
    <property type="entry name" value="CysQ"/>
    <property type="match status" value="1"/>
</dbReference>
<dbReference type="PROSITE" id="PS00629">
    <property type="entry name" value="IMP_1"/>
    <property type="match status" value="1"/>
</dbReference>
<protein>
    <recommendedName>
        <fullName evidence="10">3'(2'),5'-bisphosphate nucleotidase CysQ</fullName>
        <ecNumber evidence="10">3.1.3.7</ecNumber>
    </recommendedName>
    <alternativeName>
        <fullName evidence="10">3'(2'),5-bisphosphonucleoside 3'(2')-phosphohydrolase</fullName>
    </alternativeName>
    <alternativeName>
        <fullName evidence="10">3'-phosphoadenosine 5'-phosphate phosphatase</fullName>
        <shortName evidence="10">PAP phosphatase</shortName>
    </alternativeName>
</protein>
<comment type="function">
    <text evidence="10">Converts adenosine-3',5'-bisphosphate (PAP) to AMP.</text>
</comment>
<dbReference type="PANTHER" id="PTHR43028:SF5">
    <property type="entry name" value="3'(2'),5'-BISPHOSPHATE NUCLEOTIDASE 1"/>
    <property type="match status" value="1"/>
</dbReference>
<sequence length="261" mass="28856">MQFVIQAALEAGRKIMDIYETDFEVEYKEDESPLTIADQTSHEIIKSVLQEHTPDIPVLSEEGKGIAYEDRKQWDRFWLVDPIDGTKEFIKKNGEFTVNIALIEDGRPTAGVIYAPALDDLYVAETGKGAYKVSGVLKEGNRNPQSLPLKQPEATKANVVASRSHMSEETEAFISTLGETYDQVDTISAGSSLKLCLVAEGKADYYPRFAPTMEWDTAAGQAIVECSGGVVNTVLDSGEETDTPLSYNKEILKNPWLLAKR</sequence>
<feature type="binding site" evidence="10">
    <location>
        <position position="84"/>
    </location>
    <ligand>
        <name>Mg(2+)</name>
        <dbReference type="ChEBI" id="CHEBI:18420"/>
        <label>2</label>
    </ligand>
</feature>
<keyword evidence="4 10" id="KW-1003">Cell membrane</keyword>
<feature type="binding site" evidence="10">
    <location>
        <position position="216"/>
    </location>
    <ligand>
        <name>substrate</name>
    </ligand>
</feature>
<feature type="binding site" evidence="10">
    <location>
        <position position="216"/>
    </location>
    <ligand>
        <name>Mg(2+)</name>
        <dbReference type="ChEBI" id="CHEBI:18420"/>
        <label>2</label>
    </ligand>
</feature>
<feature type="binding site" evidence="10">
    <location>
        <begin position="83"/>
        <end position="86"/>
    </location>
    <ligand>
        <name>substrate</name>
    </ligand>
</feature>
<feature type="binding site" evidence="11">
    <location>
        <position position="81"/>
    </location>
    <ligand>
        <name>Mg(2+)</name>
        <dbReference type="ChEBI" id="CHEBI:18420"/>
        <label>1</label>
        <note>catalytic</note>
    </ligand>
</feature>
<keyword evidence="5" id="KW-0997">Cell inner membrane</keyword>
<dbReference type="GO" id="GO:0008441">
    <property type="term" value="F:3'(2'),5'-bisphosphate nucleotidase activity"/>
    <property type="evidence" value="ECO:0007669"/>
    <property type="project" value="UniProtKB-UniRule"/>
</dbReference>
<keyword evidence="6 10" id="KW-0479">Metal-binding</keyword>
<dbReference type="Gene3D" id="3.30.540.10">
    <property type="entry name" value="Fructose-1,6-Bisphosphatase, subunit A, domain 1"/>
    <property type="match status" value="1"/>
</dbReference>
<dbReference type="PRINTS" id="PR00377">
    <property type="entry name" value="IMPHPHTASES"/>
</dbReference>
<dbReference type="SUPFAM" id="SSF56655">
    <property type="entry name" value="Carbohydrate phosphatase"/>
    <property type="match status" value="1"/>
</dbReference>
<keyword evidence="7 10" id="KW-0378">Hydrolase</keyword>
<feature type="binding site" evidence="10">
    <location>
        <position position="61"/>
    </location>
    <ligand>
        <name>Mg(2+)</name>
        <dbReference type="ChEBI" id="CHEBI:18420"/>
        <label>1</label>
    </ligand>
</feature>
<evidence type="ECO:0000256" key="11">
    <source>
        <dbReference type="PIRSR" id="PIRSR600760-2"/>
    </source>
</evidence>
<evidence type="ECO:0000256" key="8">
    <source>
        <dbReference type="ARBA" id="ARBA00022842"/>
    </source>
</evidence>
<evidence type="ECO:0000256" key="5">
    <source>
        <dbReference type="ARBA" id="ARBA00022519"/>
    </source>
</evidence>
<dbReference type="RefSeq" id="WP_135328385.1">
    <property type="nucleotide sequence ID" value="NZ_SRJC01000005.1"/>
</dbReference>
<dbReference type="PANTHER" id="PTHR43028">
    <property type="entry name" value="3'(2'),5'-BISPHOSPHATE NUCLEOTIDASE 1"/>
    <property type="match status" value="1"/>
</dbReference>
<dbReference type="CDD" id="cd01638">
    <property type="entry name" value="CysQ"/>
    <property type="match status" value="1"/>
</dbReference>
<name>A0A4Z0GWM0_9BACI</name>
<keyword evidence="8 10" id="KW-0460">Magnesium</keyword>
<dbReference type="InterPro" id="IPR020583">
    <property type="entry name" value="Inositol_monoP_metal-BS"/>
</dbReference>
<feature type="binding site" evidence="10">
    <location>
        <position position="81"/>
    </location>
    <ligand>
        <name>Mg(2+)</name>
        <dbReference type="ChEBI" id="CHEBI:18420"/>
        <label>1</label>
    </ligand>
</feature>
<feature type="binding site" evidence="11">
    <location>
        <position position="61"/>
    </location>
    <ligand>
        <name>Mg(2+)</name>
        <dbReference type="ChEBI" id="CHEBI:18420"/>
        <label>1</label>
        <note>catalytic</note>
    </ligand>
</feature>
<dbReference type="EC" id="3.1.3.7" evidence="10"/>
<dbReference type="InterPro" id="IPR050725">
    <property type="entry name" value="CysQ/Inositol_MonoPase"/>
</dbReference>
<dbReference type="InterPro" id="IPR000760">
    <property type="entry name" value="Inositol_monophosphatase-like"/>
</dbReference>
<dbReference type="PROSITE" id="PS00630">
    <property type="entry name" value="IMP_2"/>
    <property type="match status" value="1"/>
</dbReference>
<keyword evidence="9 10" id="KW-0472">Membrane</keyword>
<evidence type="ECO:0000256" key="10">
    <source>
        <dbReference type="HAMAP-Rule" id="MF_02095"/>
    </source>
</evidence>
<evidence type="ECO:0000256" key="7">
    <source>
        <dbReference type="ARBA" id="ARBA00022801"/>
    </source>
</evidence>
<dbReference type="InterPro" id="IPR006240">
    <property type="entry name" value="CysQ"/>
</dbReference>
<comment type="caution">
    <text evidence="12">The sequence shown here is derived from an EMBL/GenBank/DDBJ whole genome shotgun (WGS) entry which is preliminary data.</text>
</comment>
<gene>
    <name evidence="10 12" type="primary">cysQ</name>
    <name evidence="12" type="ORF">E4663_16225</name>
</gene>
<evidence type="ECO:0000313" key="12">
    <source>
        <dbReference type="EMBL" id="TGB01700.1"/>
    </source>
</evidence>
<dbReference type="EMBL" id="SRJC01000005">
    <property type="protein sequence ID" value="TGB01700.1"/>
    <property type="molecule type" value="Genomic_DNA"/>
</dbReference>
<evidence type="ECO:0000256" key="3">
    <source>
        <dbReference type="ARBA" id="ARBA00005289"/>
    </source>
</evidence>
<feature type="binding site" evidence="11">
    <location>
        <position position="216"/>
    </location>
    <ligand>
        <name>Mg(2+)</name>
        <dbReference type="ChEBI" id="CHEBI:18420"/>
        <label>1</label>
        <note>catalytic</note>
    </ligand>
</feature>
<comment type="catalytic activity">
    <reaction evidence="1">
        <text>a myo-inositol phosphate + H2O = myo-inositol + phosphate</text>
        <dbReference type="Rhea" id="RHEA:24056"/>
        <dbReference type="ChEBI" id="CHEBI:15377"/>
        <dbReference type="ChEBI" id="CHEBI:17268"/>
        <dbReference type="ChEBI" id="CHEBI:43474"/>
        <dbReference type="ChEBI" id="CHEBI:84139"/>
        <dbReference type="EC" id="3.1.3.25"/>
    </reaction>
</comment>
<evidence type="ECO:0000256" key="1">
    <source>
        <dbReference type="ARBA" id="ARBA00001033"/>
    </source>
</evidence>
<feature type="binding site" evidence="10">
    <location>
        <position position="61"/>
    </location>
    <ligand>
        <name>substrate</name>
    </ligand>
</feature>
<dbReference type="InterPro" id="IPR020550">
    <property type="entry name" value="Inositol_monophosphatase_CS"/>
</dbReference>
<dbReference type="STRING" id="192814.GCA_900166575_03167"/>
<keyword evidence="13" id="KW-1185">Reference proteome</keyword>
<reference evidence="12 13" key="1">
    <citation type="journal article" date="2003" name="Int. J. Syst. Evol. Microbiol.">
        <title>Halobacillus salinus sp. nov., isolated from a salt lake on the coast of the East Sea in Korea.</title>
        <authorList>
            <person name="Yoon J.H."/>
            <person name="Kang K.H."/>
            <person name="Park Y.H."/>
        </authorList>
    </citation>
    <scope>NUCLEOTIDE SEQUENCE [LARGE SCALE GENOMIC DNA]</scope>
    <source>
        <strain evidence="12 13">HSL-3</strain>
    </source>
</reference>
<evidence type="ECO:0000313" key="13">
    <source>
        <dbReference type="Proteomes" id="UP000297982"/>
    </source>
</evidence>
<dbReference type="GO" id="GO:0050427">
    <property type="term" value="P:3'-phosphoadenosine 5'-phosphosulfate metabolic process"/>
    <property type="evidence" value="ECO:0007669"/>
    <property type="project" value="TreeGrafter"/>
</dbReference>
<dbReference type="FunFam" id="3.30.540.10:FF:000007">
    <property type="entry name" value="3'(2'),5'-bisphosphate nucleotidase CysQ"/>
    <property type="match status" value="1"/>
</dbReference>
<comment type="catalytic activity">
    <reaction evidence="2 10">
        <text>adenosine 3',5'-bisphosphate + H2O = AMP + phosphate</text>
        <dbReference type="Rhea" id="RHEA:10040"/>
        <dbReference type="ChEBI" id="CHEBI:15377"/>
        <dbReference type="ChEBI" id="CHEBI:43474"/>
        <dbReference type="ChEBI" id="CHEBI:58343"/>
        <dbReference type="ChEBI" id="CHEBI:456215"/>
        <dbReference type="EC" id="3.1.3.7"/>
    </reaction>
</comment>
<evidence type="ECO:0000256" key="2">
    <source>
        <dbReference type="ARBA" id="ARBA00001625"/>
    </source>
</evidence>
<dbReference type="GO" id="GO:0000103">
    <property type="term" value="P:sulfate assimilation"/>
    <property type="evidence" value="ECO:0007669"/>
    <property type="project" value="TreeGrafter"/>
</dbReference>
<feature type="binding site" evidence="10">
    <location>
        <position position="83"/>
    </location>
    <ligand>
        <name>Mg(2+)</name>
        <dbReference type="ChEBI" id="CHEBI:18420"/>
        <label>1</label>
    </ligand>
</feature>
<dbReference type="GO" id="GO:0052834">
    <property type="term" value="F:inositol monophosphate phosphatase activity"/>
    <property type="evidence" value="ECO:0007669"/>
    <property type="project" value="UniProtKB-EC"/>
</dbReference>
<evidence type="ECO:0000256" key="4">
    <source>
        <dbReference type="ARBA" id="ARBA00022475"/>
    </source>
</evidence>
<dbReference type="NCBIfam" id="TIGR01331">
    <property type="entry name" value="bisphos_cysQ"/>
    <property type="match status" value="1"/>
</dbReference>
<comment type="similarity">
    <text evidence="3 10">Belongs to the inositol monophosphatase superfamily. CysQ family.</text>
</comment>
<evidence type="ECO:0000256" key="9">
    <source>
        <dbReference type="ARBA" id="ARBA00023136"/>
    </source>
</evidence>
<comment type="cofactor">
    <cofactor evidence="10 11">
        <name>Mg(2+)</name>
        <dbReference type="ChEBI" id="CHEBI:18420"/>
    </cofactor>
</comment>
<dbReference type="Pfam" id="PF00459">
    <property type="entry name" value="Inositol_P"/>
    <property type="match status" value="1"/>
</dbReference>
<feature type="binding site" evidence="11">
    <location>
        <position position="83"/>
    </location>
    <ligand>
        <name>Mg(2+)</name>
        <dbReference type="ChEBI" id="CHEBI:18420"/>
        <label>1</label>
        <note>catalytic</note>
    </ligand>
</feature>
<feature type="binding site" evidence="11">
    <location>
        <position position="84"/>
    </location>
    <ligand>
        <name>Mg(2+)</name>
        <dbReference type="ChEBI" id="CHEBI:18420"/>
        <label>1</label>
        <note>catalytic</note>
    </ligand>
</feature>
<feature type="binding site" evidence="10">
    <location>
        <position position="81"/>
    </location>
    <ligand>
        <name>Mg(2+)</name>
        <dbReference type="ChEBI" id="CHEBI:18420"/>
        <label>2</label>
    </ligand>
</feature>
<dbReference type="AlphaFoldDB" id="A0A4Z0GWM0"/>
<evidence type="ECO:0000256" key="6">
    <source>
        <dbReference type="ARBA" id="ARBA00022723"/>
    </source>
</evidence>
<dbReference type="GO" id="GO:0000287">
    <property type="term" value="F:magnesium ion binding"/>
    <property type="evidence" value="ECO:0007669"/>
    <property type="project" value="UniProtKB-UniRule"/>
</dbReference>
<comment type="subcellular location">
    <subcellularLocation>
        <location evidence="10">Cell membrane</location>
        <topology evidence="10">Peripheral membrane protein</topology>
        <orientation evidence="10">Cytoplasmic side</orientation>
    </subcellularLocation>
</comment>
<dbReference type="GO" id="GO:0005886">
    <property type="term" value="C:plasma membrane"/>
    <property type="evidence" value="ECO:0007669"/>
    <property type="project" value="UniProtKB-SubCell"/>
</dbReference>
<dbReference type="Gene3D" id="3.40.190.80">
    <property type="match status" value="1"/>
</dbReference>
<accession>A0A4Z0GWM0</accession>
<organism evidence="12 13">
    <name type="scientific">Halobacillus salinus</name>
    <dbReference type="NCBI Taxonomy" id="192814"/>
    <lineage>
        <taxon>Bacteria</taxon>
        <taxon>Bacillati</taxon>
        <taxon>Bacillota</taxon>
        <taxon>Bacilli</taxon>
        <taxon>Bacillales</taxon>
        <taxon>Bacillaceae</taxon>
        <taxon>Halobacillus</taxon>
    </lineage>
</organism>
<dbReference type="GO" id="GO:0046854">
    <property type="term" value="P:phosphatidylinositol phosphate biosynthetic process"/>
    <property type="evidence" value="ECO:0007669"/>
    <property type="project" value="InterPro"/>
</dbReference>